<dbReference type="InterPro" id="IPR000101">
    <property type="entry name" value="GGT_peptidase"/>
</dbReference>
<dbReference type="GO" id="GO:0103068">
    <property type="term" value="F:leukotriene C4 gamma-glutamyl transferase activity"/>
    <property type="evidence" value="ECO:0007669"/>
    <property type="project" value="UniProtKB-EC"/>
</dbReference>
<dbReference type="EC" id="2.3.2.2" evidence="2"/>
<comment type="caution">
    <text evidence="3">The sequence shown here is derived from an EMBL/GenBank/DDBJ whole genome shotgun (WGS) entry which is preliminary data.</text>
</comment>
<comment type="catalytic activity">
    <reaction evidence="2">
        <text>an S-substituted glutathione + H2O = an S-substituted L-cysteinylglycine + L-glutamate</text>
        <dbReference type="Rhea" id="RHEA:59468"/>
        <dbReference type="ChEBI" id="CHEBI:15377"/>
        <dbReference type="ChEBI" id="CHEBI:29985"/>
        <dbReference type="ChEBI" id="CHEBI:90779"/>
        <dbReference type="ChEBI" id="CHEBI:143103"/>
        <dbReference type="EC" id="3.4.19.13"/>
    </reaction>
</comment>
<keyword evidence="2 3" id="KW-0012">Acyltransferase</keyword>
<dbReference type="PROSITE" id="PS00462">
    <property type="entry name" value="G_GLU_TRANSPEPTIDASE"/>
    <property type="match status" value="1"/>
</dbReference>
<dbReference type="PANTHER" id="PTHR43199:SF1">
    <property type="entry name" value="GLUTATHIONE HYDROLASE PROENZYME"/>
    <property type="match status" value="1"/>
</dbReference>
<dbReference type="RefSeq" id="WP_216839370.1">
    <property type="nucleotide sequence ID" value="NZ_JAFNJS010000009.1"/>
</dbReference>
<sequence length="564" mass="57735">MAAVSVGQNGFPLVLEKTPATGSRGVVTSNHPMASAAGAQVLLEGGNAVDAALATLFALTVVEPMMVGLLGGGVGHIRMADGRHAVMDGLSTAPAAATPTMYTPRTDVPPEEREVEGRSNAIGPLSVAVPAALRAWAQTLQTYGTWSLADVMAPAIHLAANGFRVTPYLSDCIGDAAPDLARDADLAARFLPGGVKRAAGERLVQGAYAETLRAIAKEGPDLLHAGALGGLVADALAAGGGIITRADLRASRPIARAPIGASYRGYEVFAPPPPASAGVHVAQMLNVMSGFDIAAMGFGTVESWHLVAEVLKMAFADRAVATADPDFVTVPVETLTSAAYADLRRAEIDPARAQQWAAHPSLAESNCTTHVTVADAAGNIVATTQTINALFGARIAIPGTGLIANNYMHNFDPRPGLALSVQPGKRVYTSMAPTIALRDGKPAFALGLPGGLKIFPSAFQAVLNLIDHGMTLQQAVEAPRIWTQGLALELEPAVPDAVAAALAALGHPVRRVATIGGGMNGIAFNADGTMTGAACWRADGSVVALGGGLARAGVRFVLETAKPV</sequence>
<dbReference type="PANTHER" id="PTHR43199">
    <property type="entry name" value="GLUTATHIONE HYDROLASE"/>
    <property type="match status" value="1"/>
</dbReference>
<dbReference type="Proteomes" id="UP001595420">
    <property type="component" value="Unassembled WGS sequence"/>
</dbReference>
<accession>A0ABV7C3P6</accession>
<keyword evidence="2" id="KW-0317">Glutathione biosynthesis</keyword>
<name>A0ABV7C3P6_9PROT</name>
<keyword evidence="2" id="KW-0865">Zymogen</keyword>
<comment type="similarity">
    <text evidence="1 2">Belongs to the gamma-glutamyltransferase family.</text>
</comment>
<dbReference type="EMBL" id="JBHRSB010000009">
    <property type="protein sequence ID" value="MFC3003010.1"/>
    <property type="molecule type" value="Genomic_DNA"/>
</dbReference>
<keyword evidence="4" id="KW-1185">Reference proteome</keyword>
<dbReference type="InterPro" id="IPR051792">
    <property type="entry name" value="GGT_bact"/>
</dbReference>
<dbReference type="Pfam" id="PF01019">
    <property type="entry name" value="G_glu_transpept"/>
    <property type="match status" value="1"/>
</dbReference>
<gene>
    <name evidence="3" type="primary">ggt</name>
    <name evidence="3" type="ORF">ACFOD3_24160</name>
</gene>
<evidence type="ECO:0000256" key="2">
    <source>
        <dbReference type="RuleBase" id="RU368036"/>
    </source>
</evidence>
<keyword evidence="2" id="KW-0378">Hydrolase</keyword>
<comment type="pathway">
    <text evidence="2">Sulfur metabolism; glutathione metabolism.</text>
</comment>
<dbReference type="NCBIfam" id="TIGR00066">
    <property type="entry name" value="g_glut_trans"/>
    <property type="match status" value="1"/>
</dbReference>
<comment type="catalytic activity">
    <reaction evidence="2">
        <text>an N-terminal (5-L-glutamyl)-[peptide] + an alpha-amino acid = 5-L-glutamyl amino acid + an N-terminal L-alpha-aminoacyl-[peptide]</text>
        <dbReference type="Rhea" id="RHEA:23904"/>
        <dbReference type="Rhea" id="RHEA-COMP:9780"/>
        <dbReference type="Rhea" id="RHEA-COMP:9795"/>
        <dbReference type="ChEBI" id="CHEBI:77644"/>
        <dbReference type="ChEBI" id="CHEBI:78597"/>
        <dbReference type="ChEBI" id="CHEBI:78599"/>
        <dbReference type="ChEBI" id="CHEBI:78608"/>
        <dbReference type="EC" id="2.3.2.2"/>
    </reaction>
</comment>
<keyword evidence="2 3" id="KW-0808">Transferase</keyword>
<comment type="PTM">
    <text evidence="2">Cleaved by autocatalysis into a large and a small subunit.</text>
</comment>
<proteinExistence type="inferred from homology"/>
<comment type="subunit">
    <text evidence="2">This enzyme consists of two polypeptide chains, which are synthesized in precursor form from a single polypeptide.</text>
</comment>
<organism evidence="3 4">
    <name type="scientific">Falsiroseomonas tokyonensis</name>
    <dbReference type="NCBI Taxonomy" id="430521"/>
    <lineage>
        <taxon>Bacteria</taxon>
        <taxon>Pseudomonadati</taxon>
        <taxon>Pseudomonadota</taxon>
        <taxon>Alphaproteobacteria</taxon>
        <taxon>Acetobacterales</taxon>
        <taxon>Roseomonadaceae</taxon>
        <taxon>Falsiroseomonas</taxon>
    </lineage>
</organism>
<comment type="catalytic activity">
    <reaction evidence="2">
        <text>glutathione + H2O = L-cysteinylglycine + L-glutamate</text>
        <dbReference type="Rhea" id="RHEA:28807"/>
        <dbReference type="ChEBI" id="CHEBI:15377"/>
        <dbReference type="ChEBI" id="CHEBI:29985"/>
        <dbReference type="ChEBI" id="CHEBI:57925"/>
        <dbReference type="ChEBI" id="CHEBI:61694"/>
        <dbReference type="EC" id="3.4.19.13"/>
    </reaction>
</comment>
<dbReference type="InterPro" id="IPR055262">
    <property type="entry name" value="GGT_CS"/>
</dbReference>
<protein>
    <recommendedName>
        <fullName evidence="2">Glutathione hydrolase proenzyme</fullName>
        <ecNumber evidence="2">2.3.2.2</ecNumber>
        <ecNumber evidence="2">3.4.19.13</ecNumber>
    </recommendedName>
    <component>
        <recommendedName>
            <fullName evidence="2">Glutathione hydrolase large chain</fullName>
        </recommendedName>
    </component>
    <component>
        <recommendedName>
            <fullName evidence="2">Glutathione hydrolase small chain</fullName>
        </recommendedName>
    </component>
</protein>
<dbReference type="EC" id="3.4.19.13" evidence="2"/>
<evidence type="ECO:0000313" key="3">
    <source>
        <dbReference type="EMBL" id="MFC3003010.1"/>
    </source>
</evidence>
<evidence type="ECO:0000313" key="4">
    <source>
        <dbReference type="Proteomes" id="UP001595420"/>
    </source>
</evidence>
<reference evidence="4" key="1">
    <citation type="journal article" date="2019" name="Int. J. Syst. Evol. Microbiol.">
        <title>The Global Catalogue of Microorganisms (GCM) 10K type strain sequencing project: providing services to taxonomists for standard genome sequencing and annotation.</title>
        <authorList>
            <consortium name="The Broad Institute Genomics Platform"/>
            <consortium name="The Broad Institute Genome Sequencing Center for Infectious Disease"/>
            <person name="Wu L."/>
            <person name="Ma J."/>
        </authorList>
    </citation>
    <scope>NUCLEOTIDE SEQUENCE [LARGE SCALE GENOMIC DNA]</scope>
    <source>
        <strain evidence="4">CGMCC 1.16855</strain>
    </source>
</reference>
<evidence type="ECO:0000256" key="1">
    <source>
        <dbReference type="ARBA" id="ARBA00009381"/>
    </source>
</evidence>